<feature type="transmembrane region" description="Helical" evidence="7">
    <location>
        <begin position="276"/>
        <end position="294"/>
    </location>
</feature>
<keyword evidence="4 7" id="KW-0812">Transmembrane</keyword>
<evidence type="ECO:0000313" key="10">
    <source>
        <dbReference type="Proteomes" id="UP001549162"/>
    </source>
</evidence>
<gene>
    <name evidence="9" type="ORF">ABID14_000765</name>
</gene>
<evidence type="ECO:0000256" key="6">
    <source>
        <dbReference type="ARBA" id="ARBA00023136"/>
    </source>
</evidence>
<protein>
    <submittedName>
        <fullName evidence="9">Drug/metabolite transporter (DMT)-like permease</fullName>
    </submittedName>
</protein>
<feature type="transmembrane region" description="Helical" evidence="7">
    <location>
        <begin position="36"/>
        <end position="56"/>
    </location>
</feature>
<dbReference type="PANTHER" id="PTHR42920">
    <property type="entry name" value="OS03G0707200 PROTEIN-RELATED"/>
    <property type="match status" value="1"/>
</dbReference>
<evidence type="ECO:0000259" key="8">
    <source>
        <dbReference type="Pfam" id="PF00892"/>
    </source>
</evidence>
<dbReference type="InterPro" id="IPR000620">
    <property type="entry name" value="EamA_dom"/>
</dbReference>
<dbReference type="RefSeq" id="WP_354367293.1">
    <property type="nucleotide sequence ID" value="NZ_JBEPMA010000003.1"/>
</dbReference>
<dbReference type="InterPro" id="IPR037185">
    <property type="entry name" value="EmrE-like"/>
</dbReference>
<feature type="transmembrane region" description="Helical" evidence="7">
    <location>
        <begin position="215"/>
        <end position="236"/>
    </location>
</feature>
<dbReference type="SUPFAM" id="SSF103481">
    <property type="entry name" value="Multidrug resistance efflux transporter EmrE"/>
    <property type="match status" value="2"/>
</dbReference>
<keyword evidence="10" id="KW-1185">Reference proteome</keyword>
<evidence type="ECO:0000256" key="7">
    <source>
        <dbReference type="SAM" id="Phobius"/>
    </source>
</evidence>
<evidence type="ECO:0000256" key="1">
    <source>
        <dbReference type="ARBA" id="ARBA00004651"/>
    </source>
</evidence>
<dbReference type="Proteomes" id="UP001549162">
    <property type="component" value="Unassembled WGS sequence"/>
</dbReference>
<organism evidence="9 10">
    <name type="scientific">Peptoniphilus olsenii</name>
    <dbReference type="NCBI Taxonomy" id="411570"/>
    <lineage>
        <taxon>Bacteria</taxon>
        <taxon>Bacillati</taxon>
        <taxon>Bacillota</taxon>
        <taxon>Tissierellia</taxon>
        <taxon>Tissierellales</taxon>
        <taxon>Peptoniphilaceae</taxon>
        <taxon>Peptoniphilus</taxon>
    </lineage>
</organism>
<comment type="similarity">
    <text evidence="2">Belongs to the EamA transporter family.</text>
</comment>
<feature type="transmembrane region" description="Helical" evidence="7">
    <location>
        <begin position="156"/>
        <end position="175"/>
    </location>
</feature>
<reference evidence="9 10" key="1">
    <citation type="submission" date="2024-06" db="EMBL/GenBank/DDBJ databases">
        <title>Genomic Encyclopedia of Type Strains, Phase IV (KMG-IV): sequencing the most valuable type-strain genomes for metagenomic binning, comparative biology and taxonomic classification.</title>
        <authorList>
            <person name="Goeker M."/>
        </authorList>
    </citation>
    <scope>NUCLEOTIDE SEQUENCE [LARGE SCALE GENOMIC DNA]</scope>
    <source>
        <strain evidence="9 10">DSM 21460</strain>
    </source>
</reference>
<evidence type="ECO:0000256" key="2">
    <source>
        <dbReference type="ARBA" id="ARBA00007362"/>
    </source>
</evidence>
<proteinExistence type="inferred from homology"/>
<evidence type="ECO:0000256" key="4">
    <source>
        <dbReference type="ARBA" id="ARBA00022692"/>
    </source>
</evidence>
<sequence length="301" mass="33166">MNRNLKASLMLFITAIIWGLAFVAQTAGMEHLGPFAFTSARSFVACVFLIVTYFIFKNSKVVADIHSYSIRRTVKGGLICGVAFTFSVNLQQIGLVYTTAGKAGFITALYIVFIPIIGLLFGKKLDKKLTLCIITAMVGTYIMSVKGEFRINKGDFIVFLSSITFAIHLMLMAEFSKDTDSIILSFIQFLVCGIISGIIAYMGEDIKIEAILKSYITILYVGILSSGVGFTLQIIALKDLDTVIASMITSLESVFGAIFGWILLNQAMNEREILGAFLIFLATLFAQIPVEKLIRKKFKNS</sequence>
<dbReference type="PANTHER" id="PTHR42920:SF5">
    <property type="entry name" value="EAMA DOMAIN-CONTAINING PROTEIN"/>
    <property type="match status" value="1"/>
</dbReference>
<feature type="domain" description="EamA" evidence="8">
    <location>
        <begin position="153"/>
        <end position="285"/>
    </location>
</feature>
<evidence type="ECO:0000256" key="3">
    <source>
        <dbReference type="ARBA" id="ARBA00022475"/>
    </source>
</evidence>
<keyword evidence="3" id="KW-1003">Cell membrane</keyword>
<dbReference type="Pfam" id="PF00892">
    <property type="entry name" value="EamA"/>
    <property type="match status" value="2"/>
</dbReference>
<accession>A0ABV2J8Q4</accession>
<dbReference type="EMBL" id="JBEPMA010000003">
    <property type="protein sequence ID" value="MET3617137.1"/>
    <property type="molecule type" value="Genomic_DNA"/>
</dbReference>
<comment type="subcellular location">
    <subcellularLocation>
        <location evidence="1">Cell membrane</location>
        <topology evidence="1">Multi-pass membrane protein</topology>
    </subcellularLocation>
</comment>
<feature type="transmembrane region" description="Helical" evidence="7">
    <location>
        <begin position="77"/>
        <end position="97"/>
    </location>
</feature>
<evidence type="ECO:0000313" key="9">
    <source>
        <dbReference type="EMBL" id="MET3617137.1"/>
    </source>
</evidence>
<comment type="caution">
    <text evidence="9">The sequence shown here is derived from an EMBL/GenBank/DDBJ whole genome shotgun (WGS) entry which is preliminary data.</text>
</comment>
<keyword evidence="6 7" id="KW-0472">Membrane</keyword>
<name>A0ABV2J8Q4_9FIRM</name>
<evidence type="ECO:0000256" key="5">
    <source>
        <dbReference type="ARBA" id="ARBA00022989"/>
    </source>
</evidence>
<feature type="domain" description="EamA" evidence="8">
    <location>
        <begin position="6"/>
        <end position="144"/>
    </location>
</feature>
<feature type="transmembrane region" description="Helical" evidence="7">
    <location>
        <begin position="182"/>
        <end position="203"/>
    </location>
</feature>
<feature type="transmembrane region" description="Helical" evidence="7">
    <location>
        <begin position="103"/>
        <end position="122"/>
    </location>
</feature>
<feature type="transmembrane region" description="Helical" evidence="7">
    <location>
        <begin position="243"/>
        <end position="264"/>
    </location>
</feature>
<keyword evidence="5 7" id="KW-1133">Transmembrane helix</keyword>
<dbReference type="InterPro" id="IPR051258">
    <property type="entry name" value="Diverse_Substrate_Transporter"/>
</dbReference>